<dbReference type="InterPro" id="IPR036390">
    <property type="entry name" value="WH_DNA-bd_sf"/>
</dbReference>
<dbReference type="Proteomes" id="UP000190105">
    <property type="component" value="Unassembled WGS sequence"/>
</dbReference>
<dbReference type="Pfam" id="PF21715">
    <property type="entry name" value="CggR_N"/>
    <property type="match status" value="1"/>
</dbReference>
<evidence type="ECO:0000256" key="2">
    <source>
        <dbReference type="ARBA" id="ARBA00023015"/>
    </source>
</evidence>
<dbReference type="PANTHER" id="PTHR34294:SF5">
    <property type="entry name" value="CENTRAL GLYCOLYTIC GENES REGULATOR"/>
    <property type="match status" value="1"/>
</dbReference>
<dbReference type="InterPro" id="IPR007324">
    <property type="entry name" value="Sugar-bd_dom_put"/>
</dbReference>
<feature type="domain" description="Sugar-binding" evidence="5">
    <location>
        <begin position="90"/>
        <end position="337"/>
    </location>
</feature>
<accession>A0A1T4XVY4</accession>
<dbReference type="InterPro" id="IPR036388">
    <property type="entry name" value="WH-like_DNA-bd_sf"/>
</dbReference>
<dbReference type="InterPro" id="IPR048715">
    <property type="entry name" value="CggR_N"/>
</dbReference>
<name>A0A1T4XVY4_9CLOT</name>
<dbReference type="GO" id="GO:0003677">
    <property type="term" value="F:DNA binding"/>
    <property type="evidence" value="ECO:0007669"/>
    <property type="project" value="UniProtKB-KW"/>
</dbReference>
<evidence type="ECO:0000256" key="4">
    <source>
        <dbReference type="ARBA" id="ARBA00023163"/>
    </source>
</evidence>
<evidence type="ECO:0000256" key="3">
    <source>
        <dbReference type="ARBA" id="ARBA00023125"/>
    </source>
</evidence>
<dbReference type="InterPro" id="IPR051054">
    <property type="entry name" value="SorC_transcr_regulators"/>
</dbReference>
<keyword evidence="2" id="KW-0805">Transcription regulation</keyword>
<evidence type="ECO:0000256" key="1">
    <source>
        <dbReference type="ARBA" id="ARBA00010466"/>
    </source>
</evidence>
<keyword evidence="4" id="KW-0804">Transcription</keyword>
<evidence type="ECO:0000313" key="7">
    <source>
        <dbReference type="EMBL" id="SKA93573.1"/>
    </source>
</evidence>
<dbReference type="Gene3D" id="3.40.50.1360">
    <property type="match status" value="1"/>
</dbReference>
<proteinExistence type="inferred from homology"/>
<dbReference type="Gene3D" id="1.10.10.10">
    <property type="entry name" value="Winged helix-like DNA-binding domain superfamily/Winged helix DNA-binding domain"/>
    <property type="match status" value="1"/>
</dbReference>
<gene>
    <name evidence="7" type="ORF">SAMN05443428_11438</name>
</gene>
<dbReference type="STRING" id="1147123.SAMN05443428_11438"/>
<dbReference type="GO" id="GO:0030246">
    <property type="term" value="F:carbohydrate binding"/>
    <property type="evidence" value="ECO:0007669"/>
    <property type="project" value="InterPro"/>
</dbReference>
<organism evidence="7 8">
    <name type="scientific">Caloramator quimbayensis</name>
    <dbReference type="NCBI Taxonomy" id="1147123"/>
    <lineage>
        <taxon>Bacteria</taxon>
        <taxon>Bacillati</taxon>
        <taxon>Bacillota</taxon>
        <taxon>Clostridia</taxon>
        <taxon>Eubacteriales</taxon>
        <taxon>Clostridiaceae</taxon>
        <taxon>Caloramator</taxon>
    </lineage>
</organism>
<dbReference type="RefSeq" id="WP_078696962.1">
    <property type="nucleotide sequence ID" value="NZ_FUYH01000014.1"/>
</dbReference>
<dbReference type="PANTHER" id="PTHR34294">
    <property type="entry name" value="TRANSCRIPTIONAL REGULATOR-RELATED"/>
    <property type="match status" value="1"/>
</dbReference>
<keyword evidence="8" id="KW-1185">Reference proteome</keyword>
<evidence type="ECO:0000313" key="8">
    <source>
        <dbReference type="Proteomes" id="UP000190105"/>
    </source>
</evidence>
<evidence type="ECO:0000259" key="5">
    <source>
        <dbReference type="Pfam" id="PF04198"/>
    </source>
</evidence>
<dbReference type="OrthoDB" id="9793820at2"/>
<comment type="similarity">
    <text evidence="1">Belongs to the SorC transcriptional regulatory family.</text>
</comment>
<evidence type="ECO:0000259" key="6">
    <source>
        <dbReference type="Pfam" id="PF21715"/>
    </source>
</evidence>
<dbReference type="EMBL" id="FUYH01000014">
    <property type="protein sequence ID" value="SKA93573.1"/>
    <property type="molecule type" value="Genomic_DNA"/>
</dbReference>
<protein>
    <submittedName>
        <fullName evidence="7">Central glycolytic genes regulator</fullName>
    </submittedName>
</protein>
<dbReference type="AlphaFoldDB" id="A0A1T4XVY4"/>
<sequence>MNNILSLQQRIIPEMIELLKKRYKILKSIYYNQPIGRRALSQELNMGERIVRTEVSFLKEQGLVDINSIGMMITEDGENILEKLEEMIHEISGLSNIEETLQKYLGINKVKVIPGDIESDNTVLKEMGRIAANYIKSLIEDNYIIAVTGGSSVAQVVENFPKINKNNLLVIPARGGIGRIVETQASTLASKLALRIGAGYKLLHVPDNLSRDALETMLNEPDIKDTVEKISKSNILIFGIGRADEMAKRRGLSDDEINELLQKGAVAEAFGCYFNKAGEIIYKTPTMTLDFEDVKNIEHIIAIAGGKSKAQAVEAVKTKNPNMVLVTDEGCALELLKLKGDIKK</sequence>
<dbReference type="SUPFAM" id="SSF46785">
    <property type="entry name" value="Winged helix' DNA-binding domain"/>
    <property type="match status" value="1"/>
</dbReference>
<feature type="domain" description="CggR N-terminal DNA binding" evidence="6">
    <location>
        <begin position="19"/>
        <end position="88"/>
    </location>
</feature>
<dbReference type="Pfam" id="PF04198">
    <property type="entry name" value="Sugar-bind"/>
    <property type="match status" value="1"/>
</dbReference>
<dbReference type="InterPro" id="IPR037171">
    <property type="entry name" value="NagB/RpiA_transferase-like"/>
</dbReference>
<keyword evidence="3" id="KW-0238">DNA-binding</keyword>
<dbReference type="SUPFAM" id="SSF100950">
    <property type="entry name" value="NagB/RpiA/CoA transferase-like"/>
    <property type="match status" value="1"/>
</dbReference>
<reference evidence="8" key="1">
    <citation type="submission" date="2017-02" db="EMBL/GenBank/DDBJ databases">
        <authorList>
            <person name="Varghese N."/>
            <person name="Submissions S."/>
        </authorList>
    </citation>
    <scope>NUCLEOTIDE SEQUENCE [LARGE SCALE GENOMIC DNA]</scope>
    <source>
        <strain evidence="8">USBA 833</strain>
    </source>
</reference>